<dbReference type="InterPro" id="IPR000525">
    <property type="entry name" value="Initiator_Rep_WH1"/>
</dbReference>
<accession>A0A0K1NNM7</accession>
<sequence length="416" mass="50033">MTKRIYTLIENGGINGSPFSFSNLLMRSPLRYSMMERRFLYKLSEAIKMRYEQMGLRMRENWDNLVFNMTDKDLASIGGNTHIVRTYTTIRALAQKSIIQFRYNKQNQLIIDYFHWIDAFRWNTETNDYTVRVSPELYDYVISLTKSFTVLNLHTAILLESKYSQKFYEFCCQYSGDFRFIDPSTPNVIYKKRVIKVSIKAFRFTFGLSELNDPKTGELLEKEKYLRFKTMVMKVILPAQEELYRLYQENHSDVWFDYQVGDRYGRGRNGSPRDLIFYIYTRTHPKSTNPKKNHPWKEGEEPLYPYEEQQNPSSRASRKIKESDWLQIDEPEQRKIVYQLLLCYLNSDEVTYYMKQIDKEQERCRDSYAQVIQVIYEKQQQPKFQQGTKAYKRKCLVEFVFTKNLKHYGWFIMPKI</sequence>
<dbReference type="Pfam" id="PF01051">
    <property type="entry name" value="Rep3_N"/>
    <property type="match status" value="1"/>
</dbReference>
<dbReference type="Gene3D" id="1.10.10.10">
    <property type="entry name" value="Winged helix-like DNA-binding domain superfamily/Winged helix DNA-binding domain"/>
    <property type="match status" value="2"/>
</dbReference>
<feature type="domain" description="Initiator Rep protein WH1" evidence="3">
    <location>
        <begin position="22"/>
        <end position="172"/>
    </location>
</feature>
<dbReference type="Proteomes" id="UP000060345">
    <property type="component" value="Chromosome 2"/>
</dbReference>
<dbReference type="RefSeq" id="WP_025079117.1">
    <property type="nucleotide sequence ID" value="NZ_BAKO01000043.1"/>
</dbReference>
<dbReference type="AlphaFoldDB" id="A0A0K1NNM7"/>
<name>A0A0K1NNM7_9BACT</name>
<evidence type="ECO:0000256" key="1">
    <source>
        <dbReference type="ARBA" id="ARBA00038283"/>
    </source>
</evidence>
<evidence type="ECO:0000256" key="2">
    <source>
        <dbReference type="SAM" id="MobiDB-lite"/>
    </source>
</evidence>
<dbReference type="EMBL" id="CP012075">
    <property type="protein sequence ID" value="AKU70291.1"/>
    <property type="molecule type" value="Genomic_DNA"/>
</dbReference>
<dbReference type="GO" id="GO:0006270">
    <property type="term" value="P:DNA replication initiation"/>
    <property type="evidence" value="ECO:0007669"/>
    <property type="project" value="InterPro"/>
</dbReference>
<keyword evidence="7" id="KW-1185">Reference proteome</keyword>
<reference evidence="4 6" key="1">
    <citation type="submission" date="2015-07" db="EMBL/GenBank/DDBJ databases">
        <authorList>
            <person name="Noorani M."/>
        </authorList>
    </citation>
    <scope>NUCLEOTIDE SEQUENCE [LARGE SCALE GENOMIC DNA]</scope>
    <source>
        <strain evidence="4 6">W1435</strain>
    </source>
</reference>
<feature type="region of interest" description="Disordered" evidence="2">
    <location>
        <begin position="286"/>
        <end position="318"/>
    </location>
</feature>
<evidence type="ECO:0000313" key="6">
    <source>
        <dbReference type="Proteomes" id="UP000060345"/>
    </source>
</evidence>
<dbReference type="EMBL" id="CP072369">
    <property type="protein sequence ID" value="QUB85910.1"/>
    <property type="molecule type" value="Genomic_DNA"/>
</dbReference>
<evidence type="ECO:0000259" key="3">
    <source>
        <dbReference type="Pfam" id="PF01051"/>
    </source>
</evidence>
<dbReference type="GO" id="GO:0003887">
    <property type="term" value="F:DNA-directed DNA polymerase activity"/>
    <property type="evidence" value="ECO:0007669"/>
    <property type="project" value="InterPro"/>
</dbReference>
<dbReference type="OrthoDB" id="1057730at2"/>
<gene>
    <name evidence="4" type="ORF">ADJ77_10940</name>
    <name evidence="5" type="ORF">J5A51_01195</name>
</gene>
<dbReference type="InterPro" id="IPR036390">
    <property type="entry name" value="WH_DNA-bd_sf"/>
</dbReference>
<evidence type="ECO:0000313" key="5">
    <source>
        <dbReference type="EMBL" id="QUB85910.1"/>
    </source>
</evidence>
<evidence type="ECO:0000313" key="7">
    <source>
        <dbReference type="Proteomes" id="UP000682005"/>
    </source>
</evidence>
<reference evidence="5 7" key="2">
    <citation type="submission" date="2021-03" db="EMBL/GenBank/DDBJ databases">
        <title>Human Oral Microbial Genomes.</title>
        <authorList>
            <person name="Johnston C.D."/>
            <person name="Chen T."/>
            <person name="Dewhirst F.E."/>
        </authorList>
    </citation>
    <scope>NUCLEOTIDE SEQUENCE [LARGE SCALE GENOMIC DNA]</scope>
    <source>
        <strain evidence="5 7">W1435</strain>
    </source>
</reference>
<dbReference type="KEGG" id="pfus:ADJ77_10940"/>
<organism evidence="4 6">
    <name type="scientific">Prevotella fusca JCM 17724</name>
    <dbReference type="NCBI Taxonomy" id="1236517"/>
    <lineage>
        <taxon>Bacteria</taxon>
        <taxon>Pseudomonadati</taxon>
        <taxon>Bacteroidota</taxon>
        <taxon>Bacteroidia</taxon>
        <taxon>Bacteroidales</taxon>
        <taxon>Prevotellaceae</taxon>
        <taxon>Prevotella</taxon>
    </lineage>
</organism>
<evidence type="ECO:0000313" key="4">
    <source>
        <dbReference type="EMBL" id="AKU70291.1"/>
    </source>
</evidence>
<protein>
    <submittedName>
        <fullName evidence="4">Initiator RepB protein</fullName>
    </submittedName>
    <submittedName>
        <fullName evidence="5">Replication initiation protein</fullName>
    </submittedName>
</protein>
<dbReference type="InterPro" id="IPR036388">
    <property type="entry name" value="WH-like_DNA-bd_sf"/>
</dbReference>
<dbReference type="Proteomes" id="UP000682005">
    <property type="component" value="Chromosome 2"/>
</dbReference>
<proteinExistence type="inferred from homology"/>
<dbReference type="SUPFAM" id="SSF46785">
    <property type="entry name" value="Winged helix' DNA-binding domain"/>
    <property type="match status" value="1"/>
</dbReference>
<comment type="similarity">
    <text evidence="1">Belongs to the initiator RepB protein family.</text>
</comment>